<dbReference type="InterPro" id="IPR001079">
    <property type="entry name" value="Galectin_CRD"/>
</dbReference>
<dbReference type="EMBL" id="JAFIRN010000009">
    <property type="protein sequence ID" value="KAG5841611.1"/>
    <property type="molecule type" value="Genomic_DNA"/>
</dbReference>
<keyword evidence="1 2" id="KW-0430">Lectin</keyword>
<accession>A0A9D3M4B2</accession>
<evidence type="ECO:0000256" key="2">
    <source>
        <dbReference type="RuleBase" id="RU102079"/>
    </source>
</evidence>
<proteinExistence type="predicted"/>
<keyword evidence="5" id="KW-1185">Reference proteome</keyword>
<comment type="caution">
    <text evidence="4">The sequence shown here is derived from an EMBL/GenBank/DDBJ whole genome shotgun (WGS) entry which is preliminary data.</text>
</comment>
<dbReference type="InterPro" id="IPR044156">
    <property type="entry name" value="Galectin-like"/>
</dbReference>
<dbReference type="PROSITE" id="PS51304">
    <property type="entry name" value="GALECTIN"/>
    <property type="match status" value="1"/>
</dbReference>
<dbReference type="AlphaFoldDB" id="A0A9D3M4B2"/>
<name>A0A9D3M4B2_ANGAN</name>
<evidence type="ECO:0000256" key="1">
    <source>
        <dbReference type="ARBA" id="ARBA00022734"/>
    </source>
</evidence>
<organism evidence="4 5">
    <name type="scientific">Anguilla anguilla</name>
    <name type="common">European freshwater eel</name>
    <name type="synonym">Muraena anguilla</name>
    <dbReference type="NCBI Taxonomy" id="7936"/>
    <lineage>
        <taxon>Eukaryota</taxon>
        <taxon>Metazoa</taxon>
        <taxon>Chordata</taxon>
        <taxon>Craniata</taxon>
        <taxon>Vertebrata</taxon>
        <taxon>Euteleostomi</taxon>
        <taxon>Actinopterygii</taxon>
        <taxon>Neopterygii</taxon>
        <taxon>Teleostei</taxon>
        <taxon>Anguilliformes</taxon>
        <taxon>Anguillidae</taxon>
        <taxon>Anguilla</taxon>
    </lineage>
</organism>
<dbReference type="Pfam" id="PF00337">
    <property type="entry name" value="Gal-bind_lectin"/>
    <property type="match status" value="1"/>
</dbReference>
<evidence type="ECO:0000313" key="5">
    <source>
        <dbReference type="Proteomes" id="UP001044222"/>
    </source>
</evidence>
<dbReference type="Gene3D" id="2.60.120.200">
    <property type="match status" value="1"/>
</dbReference>
<dbReference type="PANTHER" id="PTHR11346:SF147">
    <property type="entry name" value="GALECTIN"/>
    <property type="match status" value="1"/>
</dbReference>
<evidence type="ECO:0000259" key="3">
    <source>
        <dbReference type="PROSITE" id="PS51304"/>
    </source>
</evidence>
<reference evidence="4" key="1">
    <citation type="submission" date="2021-01" db="EMBL/GenBank/DDBJ databases">
        <title>A chromosome-scale assembly of European eel, Anguilla anguilla.</title>
        <authorList>
            <person name="Henkel C."/>
            <person name="Jong-Raadsen S.A."/>
            <person name="Dufour S."/>
            <person name="Weltzien F.-A."/>
            <person name="Palstra A.P."/>
            <person name="Pelster B."/>
            <person name="Spaink H.P."/>
            <person name="Van Den Thillart G.E."/>
            <person name="Jansen H."/>
            <person name="Zahm M."/>
            <person name="Klopp C."/>
            <person name="Cedric C."/>
            <person name="Louis A."/>
            <person name="Berthelot C."/>
            <person name="Parey E."/>
            <person name="Roest Crollius H."/>
            <person name="Montfort J."/>
            <person name="Robinson-Rechavi M."/>
            <person name="Bucao C."/>
            <person name="Bouchez O."/>
            <person name="Gislard M."/>
            <person name="Lluch J."/>
            <person name="Milhes M."/>
            <person name="Lampietro C."/>
            <person name="Lopez Roques C."/>
            <person name="Donnadieu C."/>
            <person name="Braasch I."/>
            <person name="Desvignes T."/>
            <person name="Postlethwait J."/>
            <person name="Bobe J."/>
            <person name="Guiguen Y."/>
            <person name="Dirks R."/>
        </authorList>
    </citation>
    <scope>NUCLEOTIDE SEQUENCE</scope>
    <source>
        <strain evidence="4">Tag_6206</strain>
        <tissue evidence="4">Liver</tissue>
    </source>
</reference>
<dbReference type="SUPFAM" id="SSF49899">
    <property type="entry name" value="Concanavalin A-like lectins/glucanases"/>
    <property type="match status" value="1"/>
</dbReference>
<gene>
    <name evidence="4" type="ORF">ANANG_G00168460</name>
</gene>
<protein>
    <recommendedName>
        <fullName evidence="2">Galectin</fullName>
    </recommendedName>
</protein>
<dbReference type="Proteomes" id="UP001044222">
    <property type="component" value="Chromosome 9"/>
</dbReference>
<dbReference type="CDD" id="cd00070">
    <property type="entry name" value="GLECT"/>
    <property type="match status" value="1"/>
</dbReference>
<sequence>MSDLKFKIVSFKPGMELKVKGVPKSNIDRFSINVCDSKDNIALHCDARFNYAGRQRYIVLDSRKDGHWQDSVTLGNFPFHCGQEFEVRPQTGRH</sequence>
<feature type="domain" description="Galectin" evidence="3">
    <location>
        <begin position="3"/>
        <end position="94"/>
    </location>
</feature>
<dbReference type="GO" id="GO:0030246">
    <property type="term" value="F:carbohydrate binding"/>
    <property type="evidence" value="ECO:0007669"/>
    <property type="project" value="UniProtKB-UniRule"/>
</dbReference>
<dbReference type="InterPro" id="IPR013320">
    <property type="entry name" value="ConA-like_dom_sf"/>
</dbReference>
<evidence type="ECO:0000313" key="4">
    <source>
        <dbReference type="EMBL" id="KAG5841611.1"/>
    </source>
</evidence>
<dbReference type="PANTHER" id="PTHR11346">
    <property type="entry name" value="GALECTIN"/>
    <property type="match status" value="1"/>
</dbReference>